<evidence type="ECO:0000256" key="3">
    <source>
        <dbReference type="ARBA" id="ARBA00006906"/>
    </source>
</evidence>
<comment type="pathway">
    <text evidence="2">Carbohydrate acid metabolism; 2-dehydro-3-deoxy-D-gluconate degradation; D-glyceraldehyde 3-phosphate and pyruvate from 2-dehydro-3-deoxy-D-gluconate: step 2/2.</text>
</comment>
<comment type="catalytic activity">
    <reaction evidence="1">
        <text>2-dehydro-3-deoxy-6-phospho-D-gluconate = D-glyceraldehyde 3-phosphate + pyruvate</text>
        <dbReference type="Rhea" id="RHEA:17089"/>
        <dbReference type="ChEBI" id="CHEBI:15361"/>
        <dbReference type="ChEBI" id="CHEBI:57569"/>
        <dbReference type="ChEBI" id="CHEBI:59776"/>
        <dbReference type="EC" id="4.1.2.14"/>
    </reaction>
</comment>
<dbReference type="Gene3D" id="3.20.20.70">
    <property type="entry name" value="Aldolase class I"/>
    <property type="match status" value="1"/>
</dbReference>
<evidence type="ECO:0000313" key="10">
    <source>
        <dbReference type="Proteomes" id="UP001589748"/>
    </source>
</evidence>
<dbReference type="Proteomes" id="UP001589748">
    <property type="component" value="Unassembled WGS sequence"/>
</dbReference>
<evidence type="ECO:0000256" key="8">
    <source>
        <dbReference type="ARBA" id="ARBA00023277"/>
    </source>
</evidence>
<dbReference type="RefSeq" id="WP_380137090.1">
    <property type="nucleotide sequence ID" value="NZ_JBHLUI010000008.1"/>
</dbReference>
<name>A0ABV5LW84_9ACTN</name>
<comment type="similarity">
    <text evidence="3">Belongs to the KHG/KDPG aldolase family.</text>
</comment>
<dbReference type="CDD" id="cd00452">
    <property type="entry name" value="KDPG_aldolase"/>
    <property type="match status" value="1"/>
</dbReference>
<dbReference type="EC" id="4.1.2.14" evidence="5"/>
<sequence>MPERTPVLDGAGILDLSPVVPVVVLDDPEFAAPLARALAAGGVGVVELTLRTPSALECARRIREEVPEVVLGLGTVLTPADVDAARAVGAQFLVSPGATPALYEAVAGSGLPFLPGTATLSEVLTALEHGHRAVKFFPAEQSGGPELLAAWAAPVPHARFCPTGGIGPESARRYLDLPTVGCVGGSWLTPRDAVLAHDTTRITQLARDAVTRLRTP</sequence>
<protein>
    <recommendedName>
        <fullName evidence="5">2-dehydro-3-deoxy-phosphogluconate aldolase</fullName>
        <ecNumber evidence="5">4.1.2.14</ecNumber>
    </recommendedName>
</protein>
<keyword evidence="6" id="KW-0456">Lyase</keyword>
<dbReference type="InterPro" id="IPR000887">
    <property type="entry name" value="Aldlse_KDPG_KHG"/>
</dbReference>
<dbReference type="InterPro" id="IPR031337">
    <property type="entry name" value="KDPG/KHG_AS_1"/>
</dbReference>
<dbReference type="EMBL" id="JBHMDM010000007">
    <property type="protein sequence ID" value="MFB9378329.1"/>
    <property type="molecule type" value="Genomic_DNA"/>
</dbReference>
<comment type="caution">
    <text evidence="9">The sequence shown here is derived from an EMBL/GenBank/DDBJ whole genome shotgun (WGS) entry which is preliminary data.</text>
</comment>
<dbReference type="Pfam" id="PF01081">
    <property type="entry name" value="Aldolase"/>
    <property type="match status" value="1"/>
</dbReference>
<dbReference type="PANTHER" id="PTHR30246">
    <property type="entry name" value="2-KETO-3-DEOXY-6-PHOSPHOGLUCONATE ALDOLASE"/>
    <property type="match status" value="1"/>
</dbReference>
<organism evidence="9 10">
    <name type="scientific">Kineococcus gynurae</name>
    <dbReference type="NCBI Taxonomy" id="452979"/>
    <lineage>
        <taxon>Bacteria</taxon>
        <taxon>Bacillati</taxon>
        <taxon>Actinomycetota</taxon>
        <taxon>Actinomycetes</taxon>
        <taxon>Kineosporiales</taxon>
        <taxon>Kineosporiaceae</taxon>
        <taxon>Kineococcus</taxon>
    </lineage>
</organism>
<dbReference type="NCBIfam" id="TIGR01182">
    <property type="entry name" value="eda"/>
    <property type="match status" value="1"/>
</dbReference>
<dbReference type="PROSITE" id="PS00160">
    <property type="entry name" value="ALDOLASE_KDPG_KHG_2"/>
    <property type="match status" value="1"/>
</dbReference>
<evidence type="ECO:0000256" key="6">
    <source>
        <dbReference type="ARBA" id="ARBA00023239"/>
    </source>
</evidence>
<evidence type="ECO:0000256" key="1">
    <source>
        <dbReference type="ARBA" id="ARBA00000654"/>
    </source>
</evidence>
<gene>
    <name evidence="9" type="ORF">ACFFVI_15270</name>
</gene>
<keyword evidence="7" id="KW-0704">Schiff base</keyword>
<dbReference type="PANTHER" id="PTHR30246:SF1">
    <property type="entry name" value="2-DEHYDRO-3-DEOXY-6-PHOSPHOGALACTONATE ALDOLASE-RELATED"/>
    <property type="match status" value="1"/>
</dbReference>
<accession>A0ABV5LW84</accession>
<proteinExistence type="inferred from homology"/>
<dbReference type="PROSITE" id="PS00159">
    <property type="entry name" value="ALDOLASE_KDPG_KHG_1"/>
    <property type="match status" value="1"/>
</dbReference>
<evidence type="ECO:0000256" key="5">
    <source>
        <dbReference type="ARBA" id="ARBA00013063"/>
    </source>
</evidence>
<dbReference type="InterPro" id="IPR013785">
    <property type="entry name" value="Aldolase_TIM"/>
</dbReference>
<evidence type="ECO:0000313" key="9">
    <source>
        <dbReference type="EMBL" id="MFB9378329.1"/>
    </source>
</evidence>
<dbReference type="InterPro" id="IPR031338">
    <property type="entry name" value="KDPG/KHG_AS_2"/>
</dbReference>
<reference evidence="9 10" key="1">
    <citation type="submission" date="2024-09" db="EMBL/GenBank/DDBJ databases">
        <authorList>
            <person name="Sun Q."/>
            <person name="Mori K."/>
        </authorList>
    </citation>
    <scope>NUCLEOTIDE SEQUENCE [LARGE SCALE GENOMIC DNA]</scope>
    <source>
        <strain evidence="9 10">TISTR 1856</strain>
    </source>
</reference>
<dbReference type="SUPFAM" id="SSF51569">
    <property type="entry name" value="Aldolase"/>
    <property type="match status" value="1"/>
</dbReference>
<keyword evidence="8" id="KW-0119">Carbohydrate metabolism</keyword>
<comment type="subunit">
    <text evidence="4">Homotrimer.</text>
</comment>
<keyword evidence="10" id="KW-1185">Reference proteome</keyword>
<evidence type="ECO:0000256" key="2">
    <source>
        <dbReference type="ARBA" id="ARBA00004736"/>
    </source>
</evidence>
<evidence type="ECO:0000256" key="7">
    <source>
        <dbReference type="ARBA" id="ARBA00023270"/>
    </source>
</evidence>
<evidence type="ECO:0000256" key="4">
    <source>
        <dbReference type="ARBA" id="ARBA00011233"/>
    </source>
</evidence>